<keyword evidence="1" id="KW-0812">Transmembrane</keyword>
<proteinExistence type="predicted"/>
<keyword evidence="1" id="KW-0472">Membrane</keyword>
<keyword evidence="1" id="KW-1133">Transmembrane helix</keyword>
<dbReference type="AlphaFoldDB" id="A0A927GIE0"/>
<dbReference type="PROSITE" id="PS51257">
    <property type="entry name" value="PROKAR_LIPOPROTEIN"/>
    <property type="match status" value="1"/>
</dbReference>
<dbReference type="RefSeq" id="WP_191003807.1">
    <property type="nucleotide sequence ID" value="NZ_JACXAD010000003.1"/>
</dbReference>
<evidence type="ECO:0000256" key="1">
    <source>
        <dbReference type="SAM" id="Phobius"/>
    </source>
</evidence>
<name>A0A927GIE0_9BACT</name>
<dbReference type="Proteomes" id="UP000612233">
    <property type="component" value="Unassembled WGS sequence"/>
</dbReference>
<dbReference type="EMBL" id="JACXAD010000003">
    <property type="protein sequence ID" value="MBD2766976.1"/>
    <property type="molecule type" value="Genomic_DNA"/>
</dbReference>
<evidence type="ECO:0000313" key="3">
    <source>
        <dbReference type="Proteomes" id="UP000612233"/>
    </source>
</evidence>
<reference evidence="2" key="1">
    <citation type="submission" date="2020-09" db="EMBL/GenBank/DDBJ databases">
        <authorList>
            <person name="Kim M.K."/>
        </authorList>
    </citation>
    <scope>NUCLEOTIDE SEQUENCE</scope>
    <source>
        <strain evidence="2">BT664</strain>
    </source>
</reference>
<evidence type="ECO:0000313" key="2">
    <source>
        <dbReference type="EMBL" id="MBD2766976.1"/>
    </source>
</evidence>
<sequence length="59" mass="6310">MNASRISLFVFLGTLATTLTGCEAIGTIFKAGAYTAIIGIFLVVALLWFIVSKMRGPRS</sequence>
<organism evidence="2 3">
    <name type="scientific">Hymenobacter montanus</name>
    <dbReference type="NCBI Taxonomy" id="2771359"/>
    <lineage>
        <taxon>Bacteria</taxon>
        <taxon>Pseudomonadati</taxon>
        <taxon>Bacteroidota</taxon>
        <taxon>Cytophagia</taxon>
        <taxon>Cytophagales</taxon>
        <taxon>Hymenobacteraceae</taxon>
        <taxon>Hymenobacter</taxon>
    </lineage>
</organism>
<comment type="caution">
    <text evidence="2">The sequence shown here is derived from an EMBL/GenBank/DDBJ whole genome shotgun (WGS) entry which is preliminary data.</text>
</comment>
<feature type="transmembrane region" description="Helical" evidence="1">
    <location>
        <begin position="34"/>
        <end position="51"/>
    </location>
</feature>
<gene>
    <name evidence="2" type="ORF">IC235_03600</name>
</gene>
<evidence type="ECO:0008006" key="4">
    <source>
        <dbReference type="Google" id="ProtNLM"/>
    </source>
</evidence>
<keyword evidence="3" id="KW-1185">Reference proteome</keyword>
<accession>A0A927GIE0</accession>
<protein>
    <recommendedName>
        <fullName evidence="4">Phosphatidate cytidylyltransferase</fullName>
    </recommendedName>
</protein>